<keyword evidence="4" id="KW-1185">Reference proteome</keyword>
<evidence type="ECO:0000256" key="2">
    <source>
        <dbReference type="PROSITE-ProRule" id="PRU00708"/>
    </source>
</evidence>
<feature type="repeat" description="PPR" evidence="2">
    <location>
        <begin position="313"/>
        <end position="347"/>
    </location>
</feature>
<dbReference type="GO" id="GO:0003723">
    <property type="term" value="F:RNA binding"/>
    <property type="evidence" value="ECO:0007669"/>
    <property type="project" value="InterPro"/>
</dbReference>
<dbReference type="Pfam" id="PF01535">
    <property type="entry name" value="PPR"/>
    <property type="match status" value="4"/>
</dbReference>
<comment type="caution">
    <text evidence="3">The sequence shown here is derived from an EMBL/GenBank/DDBJ whole genome shotgun (WGS) entry which is preliminary data.</text>
</comment>
<feature type="repeat" description="PPR" evidence="2">
    <location>
        <begin position="278"/>
        <end position="312"/>
    </location>
</feature>
<dbReference type="PROSITE" id="PS51375">
    <property type="entry name" value="PPR"/>
    <property type="match status" value="4"/>
</dbReference>
<dbReference type="InterPro" id="IPR002885">
    <property type="entry name" value="PPR_rpt"/>
</dbReference>
<evidence type="ECO:0000256" key="1">
    <source>
        <dbReference type="ARBA" id="ARBA00022737"/>
    </source>
</evidence>
<dbReference type="FunFam" id="1.25.40.10:FF:000694">
    <property type="entry name" value="Pentatricopeptide repeat-containing protein At3g50420"/>
    <property type="match status" value="1"/>
</dbReference>
<dbReference type="AlphaFoldDB" id="A0AAP0WZF3"/>
<reference evidence="3 4" key="1">
    <citation type="journal article" date="2024" name="Plant J.">
        <title>Genome sequences and population genomics reveal climatic adaptation and genomic divergence between two closely related sweetgum species.</title>
        <authorList>
            <person name="Xu W.Q."/>
            <person name="Ren C.Q."/>
            <person name="Zhang X.Y."/>
            <person name="Comes H.P."/>
            <person name="Liu X.H."/>
            <person name="Li Y.G."/>
            <person name="Kettle C.J."/>
            <person name="Jalonen R."/>
            <person name="Gaisberger H."/>
            <person name="Ma Y.Z."/>
            <person name="Qiu Y.X."/>
        </authorList>
    </citation>
    <scope>NUCLEOTIDE SEQUENCE [LARGE SCALE GENOMIC DNA]</scope>
    <source>
        <strain evidence="3">Hangzhou</strain>
    </source>
</reference>
<sequence length="493" mass="54250">MMRSDSIPTQFTYSMVLNACSRLGVHTCGKAVHAQVITSSIPADLPLQNALLDMYCSCGDTQIGFSVFSRIENPDLVSWNSMIAGYSENGDGKKAMDLFIQLQGASHAKPDEYTFAAIISGTGAFPASEYGKPLHALVNKAGFEKSVYVGSTLISMYFKNEETDSAQNVFSLIAEKDVVLWTEMITGHSRIGDGESAIQFFYGMCQEGHKIDSFSLSGALSACADLATLKQGEMIHSQAVKTGYDMEMSVSGSLIDMYAKNGNLQAAQTIFSQVGDPDLKCWNSMLGGYSHHGKAEVALTLFVEFLEHGLRPDHVTFISLLSACSHCGLVDRGKVLWNYMREHGFIPGLKHYSCMASLLSRAGLLEEAEELINESPFREDNLELWRTLLSSCVINRNFKIGVHAAEKVLRLDPEDSATHILLSNLYAASGRWDGVADMRRKIRGLMSEKDPGLSWIEFTNNIHVFSSGDQSHPKVDEAQAELYRLQGNMIRNG</sequence>
<dbReference type="SUPFAM" id="SSF48452">
    <property type="entry name" value="TPR-like"/>
    <property type="match status" value="1"/>
</dbReference>
<dbReference type="PANTHER" id="PTHR47926:SF356">
    <property type="entry name" value="(WILD MALAYSIAN BANANA) HYPOTHETICAL PROTEIN"/>
    <property type="match status" value="1"/>
</dbReference>
<dbReference type="InterPro" id="IPR011990">
    <property type="entry name" value="TPR-like_helical_dom_sf"/>
</dbReference>
<accession>A0AAP0WZF3</accession>
<dbReference type="InterPro" id="IPR046960">
    <property type="entry name" value="PPR_At4g14850-like_plant"/>
</dbReference>
<keyword evidence="1" id="KW-0677">Repeat</keyword>
<evidence type="ECO:0000313" key="4">
    <source>
        <dbReference type="Proteomes" id="UP001415857"/>
    </source>
</evidence>
<dbReference type="GO" id="GO:0099402">
    <property type="term" value="P:plant organ development"/>
    <property type="evidence" value="ECO:0007669"/>
    <property type="project" value="UniProtKB-ARBA"/>
</dbReference>
<feature type="repeat" description="PPR" evidence="2">
    <location>
        <begin position="75"/>
        <end position="109"/>
    </location>
</feature>
<evidence type="ECO:0008006" key="5">
    <source>
        <dbReference type="Google" id="ProtNLM"/>
    </source>
</evidence>
<evidence type="ECO:0000313" key="3">
    <source>
        <dbReference type="EMBL" id="KAK9285052.1"/>
    </source>
</evidence>
<proteinExistence type="predicted"/>
<dbReference type="InterPro" id="IPR046848">
    <property type="entry name" value="E_motif"/>
</dbReference>
<name>A0AAP0WZF3_LIQFO</name>
<dbReference type="Gene3D" id="1.25.40.10">
    <property type="entry name" value="Tetratricopeptide repeat domain"/>
    <property type="match status" value="3"/>
</dbReference>
<gene>
    <name evidence="3" type="ORF">L1049_024236</name>
</gene>
<dbReference type="EMBL" id="JBBPBK010000005">
    <property type="protein sequence ID" value="KAK9285052.1"/>
    <property type="molecule type" value="Genomic_DNA"/>
</dbReference>
<dbReference type="NCBIfam" id="TIGR00756">
    <property type="entry name" value="PPR"/>
    <property type="match status" value="4"/>
</dbReference>
<dbReference type="FunFam" id="1.25.40.10:FF:000351">
    <property type="entry name" value="Pentatricopeptide repeat-containing protein"/>
    <property type="match status" value="1"/>
</dbReference>
<dbReference type="Proteomes" id="UP001415857">
    <property type="component" value="Unassembled WGS sequence"/>
</dbReference>
<dbReference type="FunFam" id="1.25.40.10:FF:000158">
    <property type="entry name" value="pentatricopeptide repeat-containing protein At2g33680"/>
    <property type="match status" value="1"/>
</dbReference>
<feature type="repeat" description="PPR" evidence="2">
    <location>
        <begin position="177"/>
        <end position="211"/>
    </location>
</feature>
<dbReference type="GO" id="GO:0009451">
    <property type="term" value="P:RNA modification"/>
    <property type="evidence" value="ECO:0007669"/>
    <property type="project" value="InterPro"/>
</dbReference>
<dbReference type="Pfam" id="PF20431">
    <property type="entry name" value="E_motif"/>
    <property type="match status" value="1"/>
</dbReference>
<protein>
    <recommendedName>
        <fullName evidence="5">Pentatricopeptide repeat-containing protein</fullName>
    </recommendedName>
</protein>
<dbReference type="Pfam" id="PF13041">
    <property type="entry name" value="PPR_2"/>
    <property type="match status" value="2"/>
</dbReference>
<organism evidence="3 4">
    <name type="scientific">Liquidambar formosana</name>
    <name type="common">Formosan gum</name>
    <dbReference type="NCBI Taxonomy" id="63359"/>
    <lineage>
        <taxon>Eukaryota</taxon>
        <taxon>Viridiplantae</taxon>
        <taxon>Streptophyta</taxon>
        <taxon>Embryophyta</taxon>
        <taxon>Tracheophyta</taxon>
        <taxon>Spermatophyta</taxon>
        <taxon>Magnoliopsida</taxon>
        <taxon>eudicotyledons</taxon>
        <taxon>Gunneridae</taxon>
        <taxon>Pentapetalae</taxon>
        <taxon>Saxifragales</taxon>
        <taxon>Altingiaceae</taxon>
        <taxon>Liquidambar</taxon>
    </lineage>
</organism>
<dbReference type="PANTHER" id="PTHR47926">
    <property type="entry name" value="PENTATRICOPEPTIDE REPEAT-CONTAINING PROTEIN"/>
    <property type="match status" value="1"/>
</dbReference>